<sequence length="238" mass="26693">MSLAPAQHSSNWFQFNFAATSARITTEARVTTTYCKTETIISLAQPDHTTYIISKFAEWFYNKVNQSGGFRYEDFWQDININLMLKDNFDTEKVAQRATNSAGLLNQISGAYKLNMKPNSSPQGIWARGKEADGLLQVLVCGTLHQCSPAQHCQGIQFGPCLGMFENLFLIAYDRSINSWKIKKLNGILKSAPYMQQLPTIADSELINSIVLRFNNVRSVIHPLVLFVGVCSLLTLKS</sequence>
<gene>
    <name evidence="2" type="primary">LOC113211230</name>
</gene>
<dbReference type="PANTHER" id="PTHR21084">
    <property type="entry name" value="DENSE INCISORS"/>
    <property type="match status" value="1"/>
</dbReference>
<dbReference type="Pfam" id="PF15008">
    <property type="entry name" value="DUF4518"/>
    <property type="match status" value="1"/>
</dbReference>
<evidence type="ECO:0000313" key="2">
    <source>
        <dbReference type="RefSeq" id="XP_052126539.1"/>
    </source>
</evidence>
<dbReference type="GeneID" id="113211230"/>
<dbReference type="KEGG" id="foc:113211230"/>
<protein>
    <submittedName>
        <fullName evidence="2">Uncharacterized protein LOC113211230 isoform X1</fullName>
    </submittedName>
</protein>
<dbReference type="InterPro" id="IPR026698">
    <property type="entry name" value="UPF_C3orf38"/>
</dbReference>
<organism evidence="1 2">
    <name type="scientific">Frankliniella occidentalis</name>
    <name type="common">Western flower thrips</name>
    <name type="synonym">Euthrips occidentalis</name>
    <dbReference type="NCBI Taxonomy" id="133901"/>
    <lineage>
        <taxon>Eukaryota</taxon>
        <taxon>Metazoa</taxon>
        <taxon>Ecdysozoa</taxon>
        <taxon>Arthropoda</taxon>
        <taxon>Hexapoda</taxon>
        <taxon>Insecta</taxon>
        <taxon>Pterygota</taxon>
        <taxon>Neoptera</taxon>
        <taxon>Paraneoptera</taxon>
        <taxon>Thysanoptera</taxon>
        <taxon>Terebrantia</taxon>
        <taxon>Thripoidea</taxon>
        <taxon>Thripidae</taxon>
        <taxon>Frankliniella</taxon>
    </lineage>
</organism>
<dbReference type="Proteomes" id="UP000504606">
    <property type="component" value="Unplaced"/>
</dbReference>
<evidence type="ECO:0000313" key="1">
    <source>
        <dbReference type="Proteomes" id="UP000504606"/>
    </source>
</evidence>
<accession>A0A9C6UF34</accession>
<name>A0A9C6UF34_FRAOC</name>
<dbReference type="PANTHER" id="PTHR21084:SF1">
    <property type="entry name" value="DENSE INCISORS"/>
    <property type="match status" value="1"/>
</dbReference>
<proteinExistence type="predicted"/>
<dbReference type="RefSeq" id="XP_052126539.1">
    <property type="nucleotide sequence ID" value="XM_052270579.1"/>
</dbReference>
<reference evidence="2" key="1">
    <citation type="submission" date="2025-08" db="UniProtKB">
        <authorList>
            <consortium name="RefSeq"/>
        </authorList>
    </citation>
    <scope>IDENTIFICATION</scope>
    <source>
        <tissue evidence="2">Whole organism</tissue>
    </source>
</reference>
<keyword evidence="1" id="KW-1185">Reference proteome</keyword>
<dbReference type="AlphaFoldDB" id="A0A9C6UF34"/>